<keyword evidence="2" id="KW-1185">Reference proteome</keyword>
<gene>
    <name evidence="1" type="ORF">HERILL_LOCUS7377</name>
</gene>
<protein>
    <submittedName>
        <fullName evidence="1">Uncharacterized protein</fullName>
    </submittedName>
</protein>
<organism evidence="1 2">
    <name type="scientific">Hermetia illucens</name>
    <name type="common">Black soldier fly</name>
    <dbReference type="NCBI Taxonomy" id="343691"/>
    <lineage>
        <taxon>Eukaryota</taxon>
        <taxon>Metazoa</taxon>
        <taxon>Ecdysozoa</taxon>
        <taxon>Arthropoda</taxon>
        <taxon>Hexapoda</taxon>
        <taxon>Insecta</taxon>
        <taxon>Pterygota</taxon>
        <taxon>Neoptera</taxon>
        <taxon>Endopterygota</taxon>
        <taxon>Diptera</taxon>
        <taxon>Brachycera</taxon>
        <taxon>Stratiomyomorpha</taxon>
        <taxon>Stratiomyidae</taxon>
        <taxon>Hermetiinae</taxon>
        <taxon>Hermetia</taxon>
    </lineage>
</organism>
<dbReference type="EMBL" id="LR899011">
    <property type="protein sequence ID" value="CAD7084489.1"/>
    <property type="molecule type" value="Genomic_DNA"/>
</dbReference>
<evidence type="ECO:0000313" key="1">
    <source>
        <dbReference type="EMBL" id="CAD7084489.1"/>
    </source>
</evidence>
<reference evidence="1 2" key="1">
    <citation type="submission" date="2020-11" db="EMBL/GenBank/DDBJ databases">
        <authorList>
            <person name="Wallbank WR R."/>
            <person name="Pardo Diaz C."/>
            <person name="Kozak K."/>
            <person name="Martin S."/>
            <person name="Jiggins C."/>
            <person name="Moest M."/>
            <person name="Warren A I."/>
            <person name="Generalovic N T."/>
            <person name="Byers J.R.P. K."/>
            <person name="Montejo-Kovacevich G."/>
            <person name="Yen C E."/>
        </authorList>
    </citation>
    <scope>NUCLEOTIDE SEQUENCE [LARGE SCALE GENOMIC DNA]</scope>
</reference>
<accession>A0A7R8UPE2</accession>
<evidence type="ECO:0000313" key="2">
    <source>
        <dbReference type="Proteomes" id="UP000594454"/>
    </source>
</evidence>
<dbReference type="Proteomes" id="UP000594454">
    <property type="component" value="Chromosome 3"/>
</dbReference>
<proteinExistence type="predicted"/>
<sequence>MTHLLPDISAELTSPNLALPPIFNQPRYDCPKNCTCSHEVSPTCTDVEPENKLKTFLEQETARFEKEIQGLKDAATANDDAVKACQKEKVAKEEALASAAAEVIKKTKDVKKIECDMMNTKLMVCMQAQNGTNANFCPLITIQNVRDRQTKLLTLLSGIQERQVYITMVKNTESKITERNAEILGLIKKAREMQDELRKEIEKIIKLVFE</sequence>
<dbReference type="InParanoid" id="A0A7R8UPE2"/>
<dbReference type="AlphaFoldDB" id="A0A7R8UPE2"/>
<name>A0A7R8UPE2_HERIL</name>